<proteinExistence type="predicted"/>
<evidence type="ECO:0000313" key="2">
    <source>
        <dbReference type="Proteomes" id="UP000308600"/>
    </source>
</evidence>
<organism evidence="1 2">
    <name type="scientific">Pluteus cervinus</name>
    <dbReference type="NCBI Taxonomy" id="181527"/>
    <lineage>
        <taxon>Eukaryota</taxon>
        <taxon>Fungi</taxon>
        <taxon>Dikarya</taxon>
        <taxon>Basidiomycota</taxon>
        <taxon>Agaricomycotina</taxon>
        <taxon>Agaricomycetes</taxon>
        <taxon>Agaricomycetidae</taxon>
        <taxon>Agaricales</taxon>
        <taxon>Pluteineae</taxon>
        <taxon>Pluteaceae</taxon>
        <taxon>Pluteus</taxon>
    </lineage>
</organism>
<protein>
    <submittedName>
        <fullName evidence="1">ARM repeat-containing protein</fullName>
    </submittedName>
</protein>
<dbReference type="Proteomes" id="UP000308600">
    <property type="component" value="Unassembled WGS sequence"/>
</dbReference>
<dbReference type="EMBL" id="ML208268">
    <property type="protein sequence ID" value="TFK74470.1"/>
    <property type="molecule type" value="Genomic_DNA"/>
</dbReference>
<gene>
    <name evidence="1" type="ORF">BDN72DRAFT_759984</name>
</gene>
<evidence type="ECO:0000313" key="1">
    <source>
        <dbReference type="EMBL" id="TFK74470.1"/>
    </source>
</evidence>
<accession>A0ACD3B8J5</accession>
<keyword evidence="2" id="KW-1185">Reference proteome</keyword>
<reference evidence="1 2" key="1">
    <citation type="journal article" date="2019" name="Nat. Ecol. Evol.">
        <title>Megaphylogeny resolves global patterns of mushroom evolution.</title>
        <authorList>
            <person name="Varga T."/>
            <person name="Krizsan K."/>
            <person name="Foldi C."/>
            <person name="Dima B."/>
            <person name="Sanchez-Garcia M."/>
            <person name="Sanchez-Ramirez S."/>
            <person name="Szollosi G.J."/>
            <person name="Szarkandi J.G."/>
            <person name="Papp V."/>
            <person name="Albert L."/>
            <person name="Andreopoulos W."/>
            <person name="Angelini C."/>
            <person name="Antonin V."/>
            <person name="Barry K.W."/>
            <person name="Bougher N.L."/>
            <person name="Buchanan P."/>
            <person name="Buyck B."/>
            <person name="Bense V."/>
            <person name="Catcheside P."/>
            <person name="Chovatia M."/>
            <person name="Cooper J."/>
            <person name="Damon W."/>
            <person name="Desjardin D."/>
            <person name="Finy P."/>
            <person name="Geml J."/>
            <person name="Haridas S."/>
            <person name="Hughes K."/>
            <person name="Justo A."/>
            <person name="Karasinski D."/>
            <person name="Kautmanova I."/>
            <person name="Kiss B."/>
            <person name="Kocsube S."/>
            <person name="Kotiranta H."/>
            <person name="LaButti K.M."/>
            <person name="Lechner B.E."/>
            <person name="Liimatainen K."/>
            <person name="Lipzen A."/>
            <person name="Lukacs Z."/>
            <person name="Mihaltcheva S."/>
            <person name="Morgado L.N."/>
            <person name="Niskanen T."/>
            <person name="Noordeloos M.E."/>
            <person name="Ohm R.A."/>
            <person name="Ortiz-Santana B."/>
            <person name="Ovrebo C."/>
            <person name="Racz N."/>
            <person name="Riley R."/>
            <person name="Savchenko A."/>
            <person name="Shiryaev A."/>
            <person name="Soop K."/>
            <person name="Spirin V."/>
            <person name="Szebenyi C."/>
            <person name="Tomsovsky M."/>
            <person name="Tulloss R.E."/>
            <person name="Uehling J."/>
            <person name="Grigoriev I.V."/>
            <person name="Vagvolgyi C."/>
            <person name="Papp T."/>
            <person name="Martin F.M."/>
            <person name="Miettinen O."/>
            <person name="Hibbett D.S."/>
            <person name="Nagy L.G."/>
        </authorList>
    </citation>
    <scope>NUCLEOTIDE SEQUENCE [LARGE SCALE GENOMIC DNA]</scope>
    <source>
        <strain evidence="1 2">NL-1719</strain>
    </source>
</reference>
<sequence>MPRENRKRGKKHKKQAEIEKPDNVQRAESVPEDNPSWIKPAPVPNLNTFDPDAPFGYVDPDVKAYFRTVDTQLRTWQEIEENAPPKDEEGDPNEEKRIFFMAALKEMSGNEKKLSTDPDCSLILERMLYSMDDFVRRVFMDSLSGSFTALVKHRFASHVCQTLFTVASETISRETRGVFPSLSDEKAKGELRTLTLLVVDCCEELVESLPSLLMDSFASHVIRALLLLLSSRNPSIDQTTSNIRSKKSSTWKKRQGPMKSLFSSDKGKDTEQVRQVPPGLTSVARQFVETMKERLSPNEIRALAANQVASPALQMLLEIEAERKMGEEPGSLLDIVTDGLVTNCRNDPSTKLEPSDYLNTLLRDPTSSHLLESIVTCLPDHAFPALWSTYFEGKLGRLANHPLANFVVAKALERVDAAQLSVACTELENVAAKLIKTSRVGVFRSIVERSAKLGCHGDTVCKVILEGFNLRQPQERLLLVPCSLSLLVLEDYQDLNKQDDNRQRPKGDTALEPKIPGALLLQSLLQLPQPHCQLVIESINSLSIEERLKLAYNSISSRIYDALLESPTVPPKLKREFVITFMGHFHQLVDDRIGSRVGDRCWAFADTYLKEKIARSLFNHESILAGSFYGKFFARNLNLHLLQRRPDDWRNFQADRNRTPNNVASHTPPTAITAPSKRKRDVDEIDKLFETNLGRKTKKGALVEPTASPGTDETSAHRAPVEDKSLQDVFTAIRTAPKDARSSKKHKK</sequence>
<name>A0ACD3B8J5_9AGAR</name>